<dbReference type="Proteomes" id="UP000188268">
    <property type="component" value="Unassembled WGS sequence"/>
</dbReference>
<name>A0A1R3I690_COCAP</name>
<dbReference type="Gene3D" id="1.10.287.1080">
    <property type="entry name" value="MazG-like"/>
    <property type="match status" value="1"/>
</dbReference>
<evidence type="ECO:0000313" key="1">
    <source>
        <dbReference type="EMBL" id="OMO78106.1"/>
    </source>
</evidence>
<evidence type="ECO:0000313" key="2">
    <source>
        <dbReference type="Proteomes" id="UP000188268"/>
    </source>
</evidence>
<organism evidence="1 2">
    <name type="scientific">Corchorus capsularis</name>
    <name type="common">Jute</name>
    <dbReference type="NCBI Taxonomy" id="210143"/>
    <lineage>
        <taxon>Eukaryota</taxon>
        <taxon>Viridiplantae</taxon>
        <taxon>Streptophyta</taxon>
        <taxon>Embryophyta</taxon>
        <taxon>Tracheophyta</taxon>
        <taxon>Spermatophyta</taxon>
        <taxon>Magnoliopsida</taxon>
        <taxon>eudicotyledons</taxon>
        <taxon>Gunneridae</taxon>
        <taxon>Pentapetalae</taxon>
        <taxon>rosids</taxon>
        <taxon>malvids</taxon>
        <taxon>Malvales</taxon>
        <taxon>Malvaceae</taxon>
        <taxon>Grewioideae</taxon>
        <taxon>Apeibeae</taxon>
        <taxon>Corchorus</taxon>
    </lineage>
</organism>
<dbReference type="EMBL" id="AWWV01010614">
    <property type="protein sequence ID" value="OMO78106.1"/>
    <property type="molecule type" value="Genomic_DNA"/>
</dbReference>
<keyword evidence="2" id="KW-1185">Reference proteome</keyword>
<dbReference type="SUPFAM" id="SSF101386">
    <property type="entry name" value="all-alpha NTP pyrophosphatases"/>
    <property type="match status" value="1"/>
</dbReference>
<dbReference type="AlphaFoldDB" id="A0A1R3I690"/>
<dbReference type="STRING" id="210143.A0A1R3I690"/>
<protein>
    <submittedName>
        <fullName evidence="1">Uncharacterized protein</fullName>
    </submittedName>
</protein>
<gene>
    <name evidence="1" type="ORF">CCACVL1_14652</name>
</gene>
<dbReference type="Gramene" id="OMO78106">
    <property type="protein sequence ID" value="OMO78106"/>
    <property type="gene ID" value="CCACVL1_14652"/>
</dbReference>
<dbReference type="OrthoDB" id="1732462at2759"/>
<proteinExistence type="predicted"/>
<comment type="caution">
    <text evidence="1">The sequence shown here is derived from an EMBL/GenBank/DDBJ whole genome shotgun (WGS) entry which is preliminary data.</text>
</comment>
<accession>A0A1R3I690</accession>
<reference evidence="1 2" key="1">
    <citation type="submission" date="2013-09" db="EMBL/GenBank/DDBJ databases">
        <title>Corchorus capsularis genome sequencing.</title>
        <authorList>
            <person name="Alam M."/>
            <person name="Haque M.S."/>
            <person name="Islam M.S."/>
            <person name="Emdad E.M."/>
            <person name="Islam M.M."/>
            <person name="Ahmed B."/>
            <person name="Halim A."/>
            <person name="Hossen Q.M.M."/>
            <person name="Hossain M.Z."/>
            <person name="Ahmed R."/>
            <person name="Khan M.M."/>
            <person name="Islam R."/>
            <person name="Rashid M.M."/>
            <person name="Khan S.A."/>
            <person name="Rahman M.S."/>
            <person name="Alam M."/>
        </authorList>
    </citation>
    <scope>NUCLEOTIDE SEQUENCE [LARGE SCALE GENOMIC DNA]</scope>
    <source>
        <strain evidence="2">cv. CVL-1</strain>
        <tissue evidence="1">Whole seedling</tissue>
    </source>
</reference>
<sequence>MADVIYHGMVLLKRKDVKIENVLEVLRKRFSQSGSIEEKQSRVTTKS</sequence>